<keyword evidence="1" id="KW-0812">Transmembrane</keyword>
<reference evidence="2" key="1">
    <citation type="submission" date="2024-05" db="EMBL/GenBank/DDBJ databases">
        <title>This phage originates from the Bacteriophage catalogue of the Bacteriophage Competence Centre, Department of Microbiology und Biotechnology, Max Rubner-Institut, Kiel, Germany.</title>
        <authorList>
            <person name="Sprotte S."/>
            <person name="Brinks E."/>
        </authorList>
    </citation>
    <scope>NUCLEOTIDE SEQUENCE</scope>
</reference>
<keyword evidence="1" id="KW-0472">Membrane</keyword>
<name>A0AAU8GLW6_9CAUD</name>
<protein>
    <submittedName>
        <fullName evidence="2">Uncharacterized protein</fullName>
    </submittedName>
</protein>
<sequence length="89" mass="10221">MIYAACVRRPVLFSSFLIYTTCIKAALCARYAVWRPAMVLHDIRGVRCYAAAYGYLFPFLWYPLLYVVTGRYCMPLFRPLRGVDGAIVV</sequence>
<proteinExistence type="predicted"/>
<evidence type="ECO:0000256" key="1">
    <source>
        <dbReference type="SAM" id="Phobius"/>
    </source>
</evidence>
<organism evidence="2">
    <name type="scientific">Salmonella phage PMBT21</name>
    <dbReference type="NCBI Taxonomy" id="3153512"/>
    <lineage>
        <taxon>Viruses</taxon>
        <taxon>Duplodnaviria</taxon>
        <taxon>Heunggongvirae</taxon>
        <taxon>Uroviricota</taxon>
        <taxon>Caudoviricetes</taxon>
    </lineage>
</organism>
<evidence type="ECO:0000313" key="2">
    <source>
        <dbReference type="EMBL" id="XCH41969.1"/>
    </source>
</evidence>
<accession>A0AAU8GLW6</accession>
<feature type="transmembrane region" description="Helical" evidence="1">
    <location>
        <begin position="12"/>
        <end position="33"/>
    </location>
</feature>
<keyword evidence="1" id="KW-1133">Transmembrane helix</keyword>
<dbReference type="EMBL" id="PP810244">
    <property type="protein sequence ID" value="XCH41969.1"/>
    <property type="molecule type" value="Genomic_DNA"/>
</dbReference>
<feature type="transmembrane region" description="Helical" evidence="1">
    <location>
        <begin position="53"/>
        <end position="73"/>
    </location>
</feature>